<comment type="caution">
    <text evidence="1">The sequence shown here is derived from an EMBL/GenBank/DDBJ whole genome shotgun (WGS) entry which is preliminary data.</text>
</comment>
<sequence length="163" mass="18694">MHSDVLVIERQSTISMAALTELSLLAQRMDVLNAMSSWPLTGEQSLRDFVKTVILVDPPLNSEDLTRIIYFETEPEKREYVRYRAVRCPLSVEIEKLVFAKAIATLQAAYTNVIPQSLAFCAVVNHISDFDFANFDKQKWTDQKMASHNFQKTLDAAREYRAF</sequence>
<reference evidence="1" key="1">
    <citation type="submission" date="2022-11" db="EMBL/GenBank/DDBJ databases">
        <title>Genome Resource of Sclerotinia nivalis Strain SnTB1, a Plant Pathogen Isolated from American Ginseng.</title>
        <authorList>
            <person name="Fan S."/>
        </authorList>
    </citation>
    <scope>NUCLEOTIDE SEQUENCE</scope>
    <source>
        <strain evidence="1">SnTB1</strain>
    </source>
</reference>
<dbReference type="EMBL" id="JAPEIS010000010">
    <property type="protein sequence ID" value="KAJ8062244.1"/>
    <property type="molecule type" value="Genomic_DNA"/>
</dbReference>
<accession>A0A9X0AH38</accession>
<keyword evidence="2" id="KW-1185">Reference proteome</keyword>
<evidence type="ECO:0000313" key="2">
    <source>
        <dbReference type="Proteomes" id="UP001152300"/>
    </source>
</evidence>
<organism evidence="1 2">
    <name type="scientific">Sclerotinia nivalis</name>
    <dbReference type="NCBI Taxonomy" id="352851"/>
    <lineage>
        <taxon>Eukaryota</taxon>
        <taxon>Fungi</taxon>
        <taxon>Dikarya</taxon>
        <taxon>Ascomycota</taxon>
        <taxon>Pezizomycotina</taxon>
        <taxon>Leotiomycetes</taxon>
        <taxon>Helotiales</taxon>
        <taxon>Sclerotiniaceae</taxon>
        <taxon>Sclerotinia</taxon>
    </lineage>
</organism>
<gene>
    <name evidence="1" type="ORF">OCU04_008794</name>
</gene>
<evidence type="ECO:0000313" key="1">
    <source>
        <dbReference type="EMBL" id="KAJ8062244.1"/>
    </source>
</evidence>
<dbReference type="AlphaFoldDB" id="A0A9X0AH38"/>
<protein>
    <submittedName>
        <fullName evidence="1">Uncharacterized protein</fullName>
    </submittedName>
</protein>
<name>A0A9X0AH38_9HELO</name>
<proteinExistence type="predicted"/>
<dbReference type="Proteomes" id="UP001152300">
    <property type="component" value="Unassembled WGS sequence"/>
</dbReference>